<dbReference type="InterPro" id="IPR039975">
    <property type="entry name" value="IFT52"/>
</dbReference>
<dbReference type="SUPFAM" id="SSF52317">
    <property type="entry name" value="Class I glutamine amidotransferase-like"/>
    <property type="match status" value="1"/>
</dbReference>
<feature type="domain" description="IFT52 GIFT" evidence="4">
    <location>
        <begin position="231"/>
        <end position="344"/>
    </location>
</feature>
<feature type="region of interest" description="Disordered" evidence="1">
    <location>
        <begin position="1"/>
        <end position="36"/>
    </location>
</feature>
<dbReference type="Gene3D" id="6.10.250.2800">
    <property type="match status" value="1"/>
</dbReference>
<evidence type="ECO:0000313" key="5">
    <source>
        <dbReference type="EMBL" id="ORX47934.1"/>
    </source>
</evidence>
<dbReference type="GO" id="GO:0005814">
    <property type="term" value="C:centriole"/>
    <property type="evidence" value="ECO:0007669"/>
    <property type="project" value="TreeGrafter"/>
</dbReference>
<dbReference type="InterPro" id="IPR048643">
    <property type="entry name" value="Itf52_C"/>
</dbReference>
<dbReference type="CDD" id="cd23683">
    <property type="entry name" value="IFT52_CTD"/>
    <property type="match status" value="1"/>
</dbReference>
<dbReference type="GO" id="GO:0060271">
    <property type="term" value="P:cilium assembly"/>
    <property type="evidence" value="ECO:0007669"/>
    <property type="project" value="TreeGrafter"/>
</dbReference>
<dbReference type="GO" id="GO:0042073">
    <property type="term" value="P:intraciliary transport"/>
    <property type="evidence" value="ECO:0007669"/>
    <property type="project" value="TreeGrafter"/>
</dbReference>
<evidence type="ECO:0008006" key="7">
    <source>
        <dbReference type="Google" id="ProtNLM"/>
    </source>
</evidence>
<dbReference type="OrthoDB" id="10259368at2759"/>
<comment type="caution">
    <text evidence="5">The sequence shown here is derived from an EMBL/GenBank/DDBJ whole genome shotgun (WGS) entry which is preliminary data.</text>
</comment>
<organism evidence="5 6">
    <name type="scientific">Piromyces finnis</name>
    <dbReference type="NCBI Taxonomy" id="1754191"/>
    <lineage>
        <taxon>Eukaryota</taxon>
        <taxon>Fungi</taxon>
        <taxon>Fungi incertae sedis</taxon>
        <taxon>Chytridiomycota</taxon>
        <taxon>Chytridiomycota incertae sedis</taxon>
        <taxon>Neocallimastigomycetes</taxon>
        <taxon>Neocallimastigales</taxon>
        <taxon>Neocallimastigaceae</taxon>
        <taxon>Piromyces</taxon>
    </lineage>
</organism>
<reference evidence="5 6" key="2">
    <citation type="submission" date="2016-08" db="EMBL/GenBank/DDBJ databases">
        <title>Pervasive Adenine N6-methylation of Active Genes in Fungi.</title>
        <authorList>
            <consortium name="DOE Joint Genome Institute"/>
            <person name="Mondo S.J."/>
            <person name="Dannebaum R.O."/>
            <person name="Kuo R.C."/>
            <person name="Labutti K."/>
            <person name="Haridas S."/>
            <person name="Kuo A."/>
            <person name="Salamov A."/>
            <person name="Ahrendt S.R."/>
            <person name="Lipzen A."/>
            <person name="Sullivan W."/>
            <person name="Andreopoulos W.B."/>
            <person name="Clum A."/>
            <person name="Lindquist E."/>
            <person name="Daum C."/>
            <person name="Ramamoorthy G.K."/>
            <person name="Gryganskyi A."/>
            <person name="Culley D."/>
            <person name="Magnuson J.K."/>
            <person name="James T.Y."/>
            <person name="O'Malley M.A."/>
            <person name="Stajich J.E."/>
            <person name="Spatafora J.W."/>
            <person name="Visel A."/>
            <person name="Grigoriev I.V."/>
        </authorList>
    </citation>
    <scope>NUCLEOTIDE SEQUENCE [LARGE SCALE GENOMIC DNA]</scope>
    <source>
        <strain evidence="6">finn</strain>
    </source>
</reference>
<evidence type="ECO:0000259" key="2">
    <source>
        <dbReference type="Pfam" id="PF21178"/>
    </source>
</evidence>
<dbReference type="GO" id="GO:0005929">
    <property type="term" value="C:cilium"/>
    <property type="evidence" value="ECO:0007669"/>
    <property type="project" value="TreeGrafter"/>
</dbReference>
<sequence length="515" mass="57866">MIMPKSSSHSLHGSYQSNGSQARGTSSNFSSSNLSGSNNRLQGSILSVNDKDFPNQKPQLPTVLFNVTKKEQATPSNGFKLFQRRLRSNYKVSLNKEELTSAKLQDVKLIIFGGPREKFTTSEFSVLKTYVENGGSIFYMTGEGGENQYNTNFNYLLEEYGIMTNLDAVTRTVYYKYHHPKEVFIANGILNREINRAAGKKIGTLSYYSSNTSINNITANENTGGGLIGIDMNKSNNNTGKGASYESNYFNPNYLSVVYPYGATLNVQKPAIPILSSGNVSFPLNRPVAAFSVDPVGYGKVAVVGSILMFSDQYIDKEENGKFLDVIIQWLTTDKIELNSIDANEPDIADYHYLPETTQLSNTLKSCLQESDEIPKDFTTMFDTRLFKLDTNLIPEAIKLYDTIHLKHEPLTLIQPQFETPLPPLQPAVFAPVLKDLPPPALDLFDLDENFASERVRLAQLTNKCTDKDLEYYIWECGKILGAMDKLEDENKDARHVLEYIFKQIVSWKKLNQEI</sequence>
<dbReference type="InterPro" id="IPR055460">
    <property type="entry name" value="IFT52_central"/>
</dbReference>
<evidence type="ECO:0000313" key="6">
    <source>
        <dbReference type="Proteomes" id="UP000193719"/>
    </source>
</evidence>
<dbReference type="InterPro" id="IPR029062">
    <property type="entry name" value="Class_I_gatase-like"/>
</dbReference>
<reference evidence="5 6" key="1">
    <citation type="submission" date="2016-08" db="EMBL/GenBank/DDBJ databases">
        <title>Genomes of anaerobic fungi encode conserved fungal cellulosomes for biomass hydrolysis.</title>
        <authorList>
            <consortium name="DOE Joint Genome Institute"/>
            <person name="Haitjema C.H."/>
            <person name="Gilmore S.P."/>
            <person name="Henske J.K."/>
            <person name="Solomon K.V."/>
            <person name="De Groot R."/>
            <person name="Kuo A."/>
            <person name="Mondo S.J."/>
            <person name="Salamov A.A."/>
            <person name="Labutti K."/>
            <person name="Zhao Z."/>
            <person name="Chiniquy J."/>
            <person name="Barry K."/>
            <person name="Brewer H.M."/>
            <person name="Purvine S.O."/>
            <person name="Wright A.T."/>
            <person name="Boxma B."/>
            <person name="Van Alen T."/>
            <person name="Hackstein J.H."/>
            <person name="Baker S.E."/>
            <person name="Grigoriev I.V."/>
            <person name="O'Malley M.A."/>
        </authorList>
    </citation>
    <scope>NUCLEOTIDE SEQUENCE [LARGE SCALE GENOMIC DNA]</scope>
    <source>
        <strain evidence="6">finn</strain>
    </source>
</reference>
<feature type="compositionally biased region" description="Low complexity" evidence="1">
    <location>
        <begin position="26"/>
        <end position="36"/>
    </location>
</feature>
<dbReference type="PANTHER" id="PTHR12969">
    <property type="entry name" value="NGD5/OSM-6/IFT52"/>
    <property type="match status" value="1"/>
</dbReference>
<dbReference type="InterPro" id="IPR055458">
    <property type="entry name" value="IFT52_GIFT"/>
</dbReference>
<dbReference type="Proteomes" id="UP000193719">
    <property type="component" value="Unassembled WGS sequence"/>
</dbReference>
<accession>A0A1Y1V704</accession>
<evidence type="ECO:0000256" key="1">
    <source>
        <dbReference type="SAM" id="MobiDB-lite"/>
    </source>
</evidence>
<proteinExistence type="predicted"/>
<dbReference type="EMBL" id="MCFH01000029">
    <property type="protein sequence ID" value="ORX47934.1"/>
    <property type="molecule type" value="Genomic_DNA"/>
</dbReference>
<dbReference type="Pfam" id="PF21178">
    <property type="entry name" value="Itf52_C"/>
    <property type="match status" value="1"/>
</dbReference>
<protein>
    <recommendedName>
        <fullName evidence="7">ABC-type uncharacterized transport system domain-containing protein</fullName>
    </recommendedName>
</protein>
<dbReference type="Pfam" id="PF23352">
    <property type="entry name" value="IFT52_central"/>
    <property type="match status" value="1"/>
</dbReference>
<evidence type="ECO:0000259" key="4">
    <source>
        <dbReference type="Pfam" id="PF23355"/>
    </source>
</evidence>
<evidence type="ECO:0000259" key="3">
    <source>
        <dbReference type="Pfam" id="PF23352"/>
    </source>
</evidence>
<feature type="domain" description="IFT52 GIFT" evidence="4">
    <location>
        <begin position="62"/>
        <end position="209"/>
    </location>
</feature>
<dbReference type="PANTHER" id="PTHR12969:SF7">
    <property type="entry name" value="INTRAFLAGELLAR TRANSPORT PROTEIN 52 HOMOLOG"/>
    <property type="match status" value="1"/>
</dbReference>
<feature type="compositionally biased region" description="Low complexity" evidence="1">
    <location>
        <begin position="1"/>
        <end position="17"/>
    </location>
</feature>
<name>A0A1Y1V704_9FUNG</name>
<keyword evidence="6" id="KW-1185">Reference proteome</keyword>
<dbReference type="Pfam" id="PF23355">
    <property type="entry name" value="IFT52_GIFT"/>
    <property type="match status" value="2"/>
</dbReference>
<dbReference type="STRING" id="1754191.A0A1Y1V704"/>
<dbReference type="AlphaFoldDB" id="A0A1Y1V704"/>
<feature type="domain" description="Intraflagellar transport protein 52 C-terminal" evidence="2">
    <location>
        <begin position="451"/>
        <end position="502"/>
    </location>
</feature>
<dbReference type="GO" id="GO:0030992">
    <property type="term" value="C:intraciliary transport particle B"/>
    <property type="evidence" value="ECO:0007669"/>
    <property type="project" value="TreeGrafter"/>
</dbReference>
<feature type="domain" description="IFT52 central" evidence="3">
    <location>
        <begin position="360"/>
        <end position="440"/>
    </location>
</feature>
<gene>
    <name evidence="5" type="ORF">BCR36DRAFT_584628</name>
</gene>